<evidence type="ECO:0000313" key="2">
    <source>
        <dbReference type="EMBL" id="KOC59747.1"/>
    </source>
</evidence>
<dbReference type="OrthoDB" id="294295at2759"/>
<organism evidence="2 3">
    <name type="scientific">Habropoda laboriosa</name>
    <dbReference type="NCBI Taxonomy" id="597456"/>
    <lineage>
        <taxon>Eukaryota</taxon>
        <taxon>Metazoa</taxon>
        <taxon>Ecdysozoa</taxon>
        <taxon>Arthropoda</taxon>
        <taxon>Hexapoda</taxon>
        <taxon>Insecta</taxon>
        <taxon>Pterygota</taxon>
        <taxon>Neoptera</taxon>
        <taxon>Endopterygota</taxon>
        <taxon>Hymenoptera</taxon>
        <taxon>Apocrita</taxon>
        <taxon>Aculeata</taxon>
        <taxon>Apoidea</taxon>
        <taxon>Anthophila</taxon>
        <taxon>Apidae</taxon>
        <taxon>Habropoda</taxon>
    </lineage>
</organism>
<feature type="region of interest" description="Disordered" evidence="1">
    <location>
        <begin position="354"/>
        <end position="384"/>
    </location>
</feature>
<reference evidence="2 3" key="1">
    <citation type="submission" date="2015-07" db="EMBL/GenBank/DDBJ databases">
        <title>The genome of Habropoda laboriosa.</title>
        <authorList>
            <person name="Pan H."/>
            <person name="Kapheim K."/>
        </authorList>
    </citation>
    <scope>NUCLEOTIDE SEQUENCE [LARGE SCALE GENOMIC DNA]</scope>
    <source>
        <strain evidence="2">0110345459</strain>
    </source>
</reference>
<dbReference type="PANTHER" id="PTHR43313">
    <property type="entry name" value="SHORT-CHAIN DEHYDROGENASE/REDUCTASE FAMILY 9C"/>
    <property type="match status" value="1"/>
</dbReference>
<sequence>MKLVKSIISGGLVKYIKRYSTIFMVDATTSVGLFYLWNKGYKYLVPTVSLCCIGGTYLYSRTKSREKISANQAIVMIGCDSGLGYSLALHCRQLGANVIASVLQIDGPAAKKLEQEGVHVYPLDITQVKSVENFTGSVRTVLTQKCLALRCLVNNAAKMIFGEFEWQTDEQLRNQVEVNLLGNMRITRELMPMIRAHSSRIIVISSHCSIQPMELKKYGVKVVSFIPGSFVKESNILARQAEHFEAMRRSMSEEARTFYGDYFDTYSQYFASVTQGTKLQKLQDSRVYEVFEGALLDKYPSAVYKNDPWRYFVYHALFGITPTCVRDLLVLKFVQGPPWTKRNINESTKNLHKLQGNISGSSDRKGQTGISDAFENEKKTTDKS</sequence>
<dbReference type="SUPFAM" id="SSF51735">
    <property type="entry name" value="NAD(P)-binding Rossmann-fold domains"/>
    <property type="match status" value="1"/>
</dbReference>
<dbReference type="STRING" id="597456.A0A0L7QM99"/>
<dbReference type="AlphaFoldDB" id="A0A0L7QM99"/>
<dbReference type="Proteomes" id="UP000053825">
    <property type="component" value="Unassembled WGS sequence"/>
</dbReference>
<dbReference type="EMBL" id="KQ414894">
    <property type="protein sequence ID" value="KOC59747.1"/>
    <property type="molecule type" value="Genomic_DNA"/>
</dbReference>
<keyword evidence="3" id="KW-1185">Reference proteome</keyword>
<dbReference type="Gene3D" id="3.40.50.720">
    <property type="entry name" value="NAD(P)-binding Rossmann-like Domain"/>
    <property type="match status" value="1"/>
</dbReference>
<dbReference type="GO" id="GO:0008202">
    <property type="term" value="P:steroid metabolic process"/>
    <property type="evidence" value="ECO:0007669"/>
    <property type="project" value="TreeGrafter"/>
</dbReference>
<proteinExistence type="predicted"/>
<feature type="compositionally biased region" description="Basic and acidic residues" evidence="1">
    <location>
        <begin position="375"/>
        <end position="384"/>
    </location>
</feature>
<evidence type="ECO:0000256" key="1">
    <source>
        <dbReference type="SAM" id="MobiDB-lite"/>
    </source>
</evidence>
<gene>
    <name evidence="2" type="ORF">WH47_09728</name>
</gene>
<accession>A0A0L7QM99</accession>
<dbReference type="InterPro" id="IPR036291">
    <property type="entry name" value="NAD(P)-bd_dom_sf"/>
</dbReference>
<dbReference type="PANTHER" id="PTHR43313:SF36">
    <property type="entry name" value="D-BETA-HYDROXYBUTYRATE DEHYDROGENASE, MITOCHONDRIAL"/>
    <property type="match status" value="1"/>
</dbReference>
<protein>
    <submittedName>
        <fullName evidence="2">Short-chain dehydrogenase/reductase family 9C member 7</fullName>
    </submittedName>
</protein>
<name>A0A0L7QM99_9HYME</name>
<evidence type="ECO:0000313" key="3">
    <source>
        <dbReference type="Proteomes" id="UP000053825"/>
    </source>
</evidence>
<dbReference type="GO" id="GO:0016491">
    <property type="term" value="F:oxidoreductase activity"/>
    <property type="evidence" value="ECO:0007669"/>
    <property type="project" value="TreeGrafter"/>
</dbReference>
<dbReference type="Pfam" id="PF00106">
    <property type="entry name" value="adh_short"/>
    <property type="match status" value="1"/>
</dbReference>
<dbReference type="InterPro" id="IPR002347">
    <property type="entry name" value="SDR_fam"/>
</dbReference>